<name>A0A1Y1NC26_PHOPY</name>
<dbReference type="AlphaFoldDB" id="A0A1Y1NC26"/>
<dbReference type="GO" id="GO:0004867">
    <property type="term" value="F:serine-type endopeptidase inhibitor activity"/>
    <property type="evidence" value="ECO:0007669"/>
    <property type="project" value="UniProtKB-KW"/>
</dbReference>
<dbReference type="PANTHER" id="PTHR11461">
    <property type="entry name" value="SERINE PROTEASE INHIBITOR, SERPIN"/>
    <property type="match status" value="1"/>
</dbReference>
<dbReference type="InterPro" id="IPR042185">
    <property type="entry name" value="Serpin_sf_2"/>
</dbReference>
<dbReference type="InterPro" id="IPR023795">
    <property type="entry name" value="Serpin_CS"/>
</dbReference>
<evidence type="ECO:0000259" key="6">
    <source>
        <dbReference type="SMART" id="SM00093"/>
    </source>
</evidence>
<feature type="domain" description="Serpin" evidence="6">
    <location>
        <begin position="35"/>
        <end position="392"/>
    </location>
</feature>
<protein>
    <recommendedName>
        <fullName evidence="6">Serpin domain-containing protein</fullName>
    </recommendedName>
</protein>
<reference evidence="7" key="1">
    <citation type="journal article" date="2016" name="Sci. Rep.">
        <title>Molecular characterization of firefly nuptial gifts: a multi-omics approach sheds light on postcopulatory sexual selection.</title>
        <authorList>
            <person name="Al-Wathiqui N."/>
            <person name="Fallon T.R."/>
            <person name="South A."/>
            <person name="Weng J.K."/>
            <person name="Lewis S.M."/>
        </authorList>
    </citation>
    <scope>NUCLEOTIDE SEQUENCE</scope>
</reference>
<evidence type="ECO:0000256" key="5">
    <source>
        <dbReference type="SAM" id="SignalP"/>
    </source>
</evidence>
<accession>A0A1Y1NC26</accession>
<feature type="chain" id="PRO_5012982644" description="Serpin domain-containing protein" evidence="5">
    <location>
        <begin position="20"/>
        <end position="394"/>
    </location>
</feature>
<dbReference type="Gene3D" id="2.30.39.10">
    <property type="entry name" value="Alpha-1-antitrypsin, domain 1"/>
    <property type="match status" value="1"/>
</dbReference>
<dbReference type="SMART" id="SM00093">
    <property type="entry name" value="SERPIN"/>
    <property type="match status" value="1"/>
</dbReference>
<proteinExistence type="inferred from homology"/>
<dbReference type="Gene3D" id="3.30.497.10">
    <property type="entry name" value="Antithrombin, subunit I, domain 2"/>
    <property type="match status" value="1"/>
</dbReference>
<organism evidence="7">
    <name type="scientific">Photinus pyralis</name>
    <name type="common">Common eastern firefly</name>
    <name type="synonym">Lampyris pyralis</name>
    <dbReference type="NCBI Taxonomy" id="7054"/>
    <lineage>
        <taxon>Eukaryota</taxon>
        <taxon>Metazoa</taxon>
        <taxon>Ecdysozoa</taxon>
        <taxon>Arthropoda</taxon>
        <taxon>Hexapoda</taxon>
        <taxon>Insecta</taxon>
        <taxon>Pterygota</taxon>
        <taxon>Neoptera</taxon>
        <taxon>Endopterygota</taxon>
        <taxon>Coleoptera</taxon>
        <taxon>Polyphaga</taxon>
        <taxon>Elateriformia</taxon>
        <taxon>Elateroidea</taxon>
        <taxon>Lampyridae</taxon>
        <taxon>Lampyrinae</taxon>
        <taxon>Photinus</taxon>
    </lineage>
</organism>
<evidence type="ECO:0000256" key="3">
    <source>
        <dbReference type="ARBA" id="ARBA00022900"/>
    </source>
</evidence>
<dbReference type="InterPro" id="IPR042178">
    <property type="entry name" value="Serpin_sf_1"/>
</dbReference>
<dbReference type="GO" id="GO:0005615">
    <property type="term" value="C:extracellular space"/>
    <property type="evidence" value="ECO:0007669"/>
    <property type="project" value="InterPro"/>
</dbReference>
<comment type="similarity">
    <text evidence="1 4">Belongs to the serpin family.</text>
</comment>
<dbReference type="InterPro" id="IPR036186">
    <property type="entry name" value="Serpin_sf"/>
</dbReference>
<dbReference type="PANTHER" id="PTHR11461:SF211">
    <property type="entry name" value="GH10112P-RELATED"/>
    <property type="match status" value="1"/>
</dbReference>
<dbReference type="EMBL" id="GEZM01007598">
    <property type="protein sequence ID" value="JAV95068.1"/>
    <property type="molecule type" value="Transcribed_RNA"/>
</dbReference>
<dbReference type="Pfam" id="PF00079">
    <property type="entry name" value="Serpin"/>
    <property type="match status" value="1"/>
</dbReference>
<dbReference type="SUPFAM" id="SSF56574">
    <property type="entry name" value="Serpins"/>
    <property type="match status" value="1"/>
</dbReference>
<dbReference type="CDD" id="cd00172">
    <property type="entry name" value="serpin"/>
    <property type="match status" value="1"/>
</dbReference>
<keyword evidence="2" id="KW-0646">Protease inhibitor</keyword>
<keyword evidence="5" id="KW-0732">Signal</keyword>
<sequence>MYILPTLCLALLIIWCARASKLIDDFHDANSKFTAEGYKIIRRLNLTSNFLFCPLSAQIVVALIRAGANGTTADELALHIHNPKTKQLFSKVLSSIKSKQKCEFKMATNLYISDKYHVKKQFKNFSKKVFRATTEVVNFNETKKVINYINDWVANQTKHNIKEIVSSPDIHKGTEIIAVNGLYFNGDWLYPFDPTFTDRIRFHVNNNKSILINMMRSENKFKYRKDAVLKAQFLELPFYDQDVIMTFILPTTRFGLDKIEENISDYLPHRRSLNYHAVSVTIPIFKVECNIDLVAILKNVCTFQMGVRTPFSIGADFSRMSDTTPSPVVGNIIQKTFLEINEKGATAAASTAVVIEGRNVPPRNIFLANKPFLYYLWHKKVGIFFIGRYTSPKE</sequence>
<keyword evidence="3" id="KW-0722">Serine protease inhibitor</keyword>
<evidence type="ECO:0000256" key="4">
    <source>
        <dbReference type="RuleBase" id="RU000411"/>
    </source>
</evidence>
<dbReference type="InterPro" id="IPR023796">
    <property type="entry name" value="Serpin_dom"/>
</dbReference>
<evidence type="ECO:0000313" key="7">
    <source>
        <dbReference type="EMBL" id="JAV95068.1"/>
    </source>
</evidence>
<feature type="signal peptide" evidence="5">
    <location>
        <begin position="1"/>
        <end position="19"/>
    </location>
</feature>
<evidence type="ECO:0000256" key="1">
    <source>
        <dbReference type="ARBA" id="ARBA00009500"/>
    </source>
</evidence>
<dbReference type="PROSITE" id="PS00284">
    <property type="entry name" value="SERPIN"/>
    <property type="match status" value="1"/>
</dbReference>
<dbReference type="InterPro" id="IPR000215">
    <property type="entry name" value="Serpin_fam"/>
</dbReference>
<evidence type="ECO:0000256" key="2">
    <source>
        <dbReference type="ARBA" id="ARBA00022690"/>
    </source>
</evidence>